<keyword evidence="2" id="KW-0732">Signal</keyword>
<organism evidence="4 5">
    <name type="scientific">Roseiterribacter gracilis</name>
    <dbReference type="NCBI Taxonomy" id="2812848"/>
    <lineage>
        <taxon>Bacteria</taxon>
        <taxon>Pseudomonadati</taxon>
        <taxon>Pseudomonadota</taxon>
        <taxon>Alphaproteobacteria</taxon>
        <taxon>Rhodospirillales</taxon>
        <taxon>Roseiterribacteraceae</taxon>
        <taxon>Roseiterribacter</taxon>
    </lineage>
</organism>
<dbReference type="RefSeq" id="WP_420243555.1">
    <property type="nucleotide sequence ID" value="NZ_BOPV01000001.1"/>
</dbReference>
<proteinExistence type="predicted"/>
<dbReference type="PANTHER" id="PTHR45648:SF22">
    <property type="entry name" value="GDSL LIPASE_ACYLHYDROLASE FAMILY PROTEIN (AFU_ORTHOLOGUE AFUA_4G14700)"/>
    <property type="match status" value="1"/>
</dbReference>
<dbReference type="InterPro" id="IPR036514">
    <property type="entry name" value="SGNH_hydro_sf"/>
</dbReference>
<name>A0A8S8XGR3_9PROT</name>
<dbReference type="EMBL" id="BOPV01000001">
    <property type="protein sequence ID" value="GIL40456.1"/>
    <property type="molecule type" value="Genomic_DNA"/>
</dbReference>
<feature type="domain" description="Autotransporter" evidence="3">
    <location>
        <begin position="342"/>
        <end position="622"/>
    </location>
</feature>
<dbReference type="Pfam" id="PF03797">
    <property type="entry name" value="Autotransporter"/>
    <property type="match status" value="1"/>
</dbReference>
<evidence type="ECO:0000259" key="3">
    <source>
        <dbReference type="PROSITE" id="PS51208"/>
    </source>
</evidence>
<dbReference type="CDD" id="cd01846">
    <property type="entry name" value="fatty_acyltransferase_like"/>
    <property type="match status" value="1"/>
</dbReference>
<reference evidence="4" key="1">
    <citation type="submission" date="2021-02" db="EMBL/GenBank/DDBJ databases">
        <title>Genome sequence of Rhodospirillales sp. strain TMPK1 isolated from soil.</title>
        <authorList>
            <person name="Nakai R."/>
            <person name="Kusada H."/>
            <person name="Tamaki H."/>
        </authorList>
    </citation>
    <scope>NUCLEOTIDE SEQUENCE</scope>
    <source>
        <strain evidence="4">TMPK1</strain>
    </source>
</reference>
<evidence type="ECO:0000313" key="4">
    <source>
        <dbReference type="EMBL" id="GIL40456.1"/>
    </source>
</evidence>
<evidence type="ECO:0000313" key="5">
    <source>
        <dbReference type="Proteomes" id="UP000681075"/>
    </source>
</evidence>
<dbReference type="InterPro" id="IPR051058">
    <property type="entry name" value="GDSL_Est/Lipase"/>
</dbReference>
<protein>
    <submittedName>
        <fullName evidence="4">Lipase</fullName>
    </submittedName>
</protein>
<dbReference type="GO" id="GO:0016788">
    <property type="term" value="F:hydrolase activity, acting on ester bonds"/>
    <property type="evidence" value="ECO:0007669"/>
    <property type="project" value="InterPro"/>
</dbReference>
<dbReference type="PROSITE" id="PS51257">
    <property type="entry name" value="PROKAR_LIPOPROTEIN"/>
    <property type="match status" value="1"/>
</dbReference>
<dbReference type="Gene3D" id="3.40.50.1110">
    <property type="entry name" value="SGNH hydrolase"/>
    <property type="match status" value="1"/>
</dbReference>
<dbReference type="PANTHER" id="PTHR45648">
    <property type="entry name" value="GDSL LIPASE/ACYLHYDROLASE FAMILY PROTEIN (AFU_ORTHOLOGUE AFUA_4G14700)"/>
    <property type="match status" value="1"/>
</dbReference>
<dbReference type="Gene3D" id="2.40.128.130">
    <property type="entry name" value="Autotransporter beta-domain"/>
    <property type="match status" value="1"/>
</dbReference>
<evidence type="ECO:0000256" key="1">
    <source>
        <dbReference type="ARBA" id="ARBA00022801"/>
    </source>
</evidence>
<dbReference type="SUPFAM" id="SSF103515">
    <property type="entry name" value="Autotransporter"/>
    <property type="match status" value="1"/>
</dbReference>
<accession>A0A8S8XGR3</accession>
<dbReference type="PROSITE" id="PS51208">
    <property type="entry name" value="AUTOTRANSPORTER"/>
    <property type="match status" value="1"/>
</dbReference>
<feature type="chain" id="PRO_5035765723" evidence="2">
    <location>
        <begin position="23"/>
        <end position="622"/>
    </location>
</feature>
<keyword evidence="1" id="KW-0378">Hydrolase</keyword>
<dbReference type="InterPro" id="IPR036709">
    <property type="entry name" value="Autotransporte_beta_dom_sf"/>
</dbReference>
<dbReference type="AlphaFoldDB" id="A0A8S8XGR3"/>
<evidence type="ECO:0000256" key="2">
    <source>
        <dbReference type="SAM" id="SignalP"/>
    </source>
</evidence>
<dbReference type="Pfam" id="PF00657">
    <property type="entry name" value="Lipase_GDSL"/>
    <property type="match status" value="1"/>
</dbReference>
<dbReference type="InterPro" id="IPR005546">
    <property type="entry name" value="Autotransporte_beta"/>
</dbReference>
<sequence>MVRTVYAAVLAATLACSSHAFADNGSEYRGLYVFGDSLSDNGNIPRLTGVTYPPAPYFQSRFSNGPVYAEYLPGLLGFSAVGNNAVGGAFAGRGNTTAVPAGLPGTTDEIERFLIARPNADARDLFIVFAGANDGLRVLGAAATTPPAQVPALLQSSITSAITSTLDNLGRLTASGASQFVVPNLPDLGRTPSAIAAGPAGQQLASLFAQNYNAALAGILQQRADSVRIVPFDVAAIFNDLTTNPSRYGLVNVTQACVNVPSCVTGSTATQNQFLFWDTVHPTANVHAAIGSMMAHVLSGPAVFAGLQELGDVSRRQIEAQIVTGAGFDAASGNIATAQLSQGDRPLLLRVSGTYGNGSRDGVRGRRGFEYDTGSGVVALDWRVAPGWTVGAAIGVSSGSADFDLAGGKADYRSVVGAFHAAYVAGDFAASAYVDYARDEFRNIVRPVGAAGLDTRGETDGSTTGFGLSAKYAMPFGAVRVGPIGGVRYSNGRIDGYTETGLPFLAQIVDPQKSLTSVRGDGGGFLQTDLALGGAVLRSTLVATLEHDFQDTSRTLTSRIVSQSTIPTNTMLGAYDDTWGRVGATIELVQAGPFQASLGGSTTVGKSDGRDWAIGGRLGFRF</sequence>
<dbReference type="Proteomes" id="UP000681075">
    <property type="component" value="Unassembled WGS sequence"/>
</dbReference>
<dbReference type="SMART" id="SM00869">
    <property type="entry name" value="Autotransporter"/>
    <property type="match status" value="1"/>
</dbReference>
<keyword evidence="5" id="KW-1185">Reference proteome</keyword>
<dbReference type="InterPro" id="IPR001087">
    <property type="entry name" value="GDSL"/>
</dbReference>
<gene>
    <name evidence="4" type="ORF">TMPK1_26930</name>
</gene>
<feature type="signal peptide" evidence="2">
    <location>
        <begin position="1"/>
        <end position="22"/>
    </location>
</feature>
<dbReference type="SUPFAM" id="SSF52266">
    <property type="entry name" value="SGNH hydrolase"/>
    <property type="match status" value="1"/>
</dbReference>
<comment type="caution">
    <text evidence="4">The sequence shown here is derived from an EMBL/GenBank/DDBJ whole genome shotgun (WGS) entry which is preliminary data.</text>
</comment>